<organism evidence="1 2">
    <name type="scientific">Atta colombica</name>
    <dbReference type="NCBI Taxonomy" id="520822"/>
    <lineage>
        <taxon>Eukaryota</taxon>
        <taxon>Metazoa</taxon>
        <taxon>Ecdysozoa</taxon>
        <taxon>Arthropoda</taxon>
        <taxon>Hexapoda</taxon>
        <taxon>Insecta</taxon>
        <taxon>Pterygota</taxon>
        <taxon>Neoptera</taxon>
        <taxon>Endopterygota</taxon>
        <taxon>Hymenoptera</taxon>
        <taxon>Apocrita</taxon>
        <taxon>Aculeata</taxon>
        <taxon>Formicoidea</taxon>
        <taxon>Formicidae</taxon>
        <taxon>Myrmicinae</taxon>
        <taxon>Atta</taxon>
    </lineage>
</organism>
<dbReference type="EMBL" id="KQ976560">
    <property type="protein sequence ID" value="KYM80613.1"/>
    <property type="molecule type" value="Genomic_DNA"/>
</dbReference>
<dbReference type="Proteomes" id="UP000078540">
    <property type="component" value="Unassembled WGS sequence"/>
</dbReference>
<protein>
    <submittedName>
        <fullName evidence="1">Uncharacterized protein</fullName>
    </submittedName>
</protein>
<proteinExistence type="predicted"/>
<evidence type="ECO:0000313" key="1">
    <source>
        <dbReference type="EMBL" id="KYM80613.1"/>
    </source>
</evidence>
<accession>A0A151I210</accession>
<keyword evidence="2" id="KW-1185">Reference proteome</keyword>
<sequence>MPRSPWSRAANVDSFCRRFNLQPSAAIFVAIVLSSCSHRQFHNSKLGDRVPDERNHRRSSAGLVKRRKQISISKAIILKVISLLLLAVHHKAVESARLALGILATANSDLSAVFPNGRSIRVNVMCDISNNPRRREGSNLGKYRMSIENLYGTNTERDETPDKEFYTRDQKRLRTIVEETEEIEEIENSPVAFRVYSQATIVPHGREGSALLESVAIDSFAPLGWLVGVPSEAVRTMADPRGGRREKVKINENSSSVGAIEKLPGAARGTWVRARV</sequence>
<gene>
    <name evidence="1" type="ORF">ALC53_08951</name>
</gene>
<evidence type="ECO:0000313" key="2">
    <source>
        <dbReference type="Proteomes" id="UP000078540"/>
    </source>
</evidence>
<dbReference type="AlphaFoldDB" id="A0A151I210"/>
<reference evidence="1 2" key="1">
    <citation type="submission" date="2015-09" db="EMBL/GenBank/DDBJ databases">
        <title>Atta colombica WGS genome.</title>
        <authorList>
            <person name="Nygaard S."/>
            <person name="Hu H."/>
            <person name="Boomsma J."/>
            <person name="Zhang G."/>
        </authorList>
    </citation>
    <scope>NUCLEOTIDE SEQUENCE [LARGE SCALE GENOMIC DNA]</scope>
    <source>
        <strain evidence="1">Treedump-2</strain>
        <tissue evidence="1">Whole body</tissue>
    </source>
</reference>
<name>A0A151I210_9HYME</name>